<reference evidence="3 4" key="1">
    <citation type="submission" date="2016-10" db="EMBL/GenBank/DDBJ databases">
        <title>Comparative genomics of Bacillus thuringiensis reveals a path to pathogens against multiple invertebrate hosts.</title>
        <authorList>
            <person name="Zheng J."/>
            <person name="Gao Q."/>
            <person name="Liu H."/>
            <person name="Peng D."/>
            <person name="Ruan L."/>
            <person name="Sun M."/>
        </authorList>
    </citation>
    <scope>NUCLEOTIDE SEQUENCE [LARGE SCALE GENOMIC DNA]</scope>
    <source>
        <strain evidence="3">I13</strain>
    </source>
</reference>
<evidence type="ECO:0000256" key="1">
    <source>
        <dbReference type="SAM" id="MobiDB-lite"/>
    </source>
</evidence>
<feature type="region of interest" description="Disordered" evidence="1">
    <location>
        <begin position="23"/>
        <end position="96"/>
    </location>
</feature>
<accession>A0A9X6KP38</accession>
<gene>
    <name evidence="3" type="ORF">BK775_20745</name>
</gene>
<proteinExistence type="predicted"/>
<evidence type="ECO:0000256" key="2">
    <source>
        <dbReference type="SAM" id="Phobius"/>
    </source>
</evidence>
<protein>
    <submittedName>
        <fullName evidence="3">Uncharacterized protein</fullName>
    </submittedName>
</protein>
<comment type="caution">
    <text evidence="3">The sequence shown here is derived from an EMBL/GenBank/DDBJ whole genome shotgun (WGS) entry which is preliminary data.</text>
</comment>
<name>A0A9X6KP38_BACTU</name>
<feature type="compositionally biased region" description="Basic and acidic residues" evidence="1">
    <location>
        <begin position="42"/>
        <end position="96"/>
    </location>
</feature>
<keyword evidence="2" id="KW-0472">Membrane</keyword>
<evidence type="ECO:0000313" key="3">
    <source>
        <dbReference type="EMBL" id="OUA22696.1"/>
    </source>
</evidence>
<keyword evidence="2" id="KW-0812">Transmembrane</keyword>
<dbReference type="AlphaFoldDB" id="A0A9X6KP38"/>
<organism evidence="3 4">
    <name type="scientific">Bacillus thuringiensis</name>
    <dbReference type="NCBI Taxonomy" id="1428"/>
    <lineage>
        <taxon>Bacteria</taxon>
        <taxon>Bacillati</taxon>
        <taxon>Bacillota</taxon>
        <taxon>Bacilli</taxon>
        <taxon>Bacillales</taxon>
        <taxon>Bacillaceae</taxon>
        <taxon>Bacillus</taxon>
        <taxon>Bacillus cereus group</taxon>
    </lineage>
</organism>
<dbReference type="RefSeq" id="WP_021729490.1">
    <property type="nucleotide sequence ID" value="NZ_CP083085.1"/>
</dbReference>
<sequence>MKKPFYKKWWFWVITVIIVATGIGGNNSDTKKATTQVSTVESKPKQESEQRSSEEKEDKKKSLAEEKERLKKEKEEKEEKEEKKKTEALEKNAKKKKDENTGLTVDTYTKRVNDALEEMGEKTKLKVSSTNILEDGKTAINLSPDIIIFLETDKNKNIKKASLAMTPNAYFTEIEDFKFAFLLLIGTMDDSLSFGDRNLIKQKLGINDEKVFSKDHLKSFKNNGTRYTYKGSIKDNFILQAEY</sequence>
<keyword evidence="2" id="KW-1133">Transmembrane helix</keyword>
<dbReference type="Proteomes" id="UP000195077">
    <property type="component" value="Unassembled WGS sequence"/>
</dbReference>
<dbReference type="EMBL" id="NFEN01000094">
    <property type="protein sequence ID" value="OUA22696.1"/>
    <property type="molecule type" value="Genomic_DNA"/>
</dbReference>
<feature type="transmembrane region" description="Helical" evidence="2">
    <location>
        <begin position="9"/>
        <end position="25"/>
    </location>
</feature>
<evidence type="ECO:0000313" key="4">
    <source>
        <dbReference type="Proteomes" id="UP000195077"/>
    </source>
</evidence>